<keyword evidence="2" id="KW-0809">Transit peptide</keyword>
<sequence length="299" mass="34108">MAVAAEFARVRGVANICNMRPAACLLRRWAPGWLGVESFPAQRQPTFRFCSHASAPEVGKLTERSPIPVLKTKIFEALKGYPPSSDHLYDSVLRTLISHGFEDKQAVQVVTKAERIVELHGSLNGILSFWRGMFRSEPMFLQTISEYPELLYLMPEAIEQRKQELFTVFPNKDIVRLIETCPQAFIDDWDAIMEKVSYIVHVMVIGPEHVVNSGALAYSMLHIKTRHKFLLCCGKYRTPKPKEVKTNNPPLEKIVGLPLRLYLNLCGLTAEEYFVFEKIVAREHERESVDDSDDDDDLD</sequence>
<protein>
    <submittedName>
        <fullName evidence="3">Uncharacterized protein</fullName>
    </submittedName>
</protein>
<dbReference type="GO" id="GO:0003676">
    <property type="term" value="F:nucleic acid binding"/>
    <property type="evidence" value="ECO:0007669"/>
    <property type="project" value="InterPro"/>
</dbReference>
<dbReference type="EMBL" id="JABSTR010000005">
    <property type="protein sequence ID" value="KAH9370525.1"/>
    <property type="molecule type" value="Genomic_DNA"/>
</dbReference>
<comment type="similarity">
    <text evidence="1">Belongs to the mTERF family.</text>
</comment>
<evidence type="ECO:0000313" key="3">
    <source>
        <dbReference type="EMBL" id="KAH9370525.1"/>
    </source>
</evidence>
<accession>A0A9J6G5I6</accession>
<name>A0A9J6G5I6_HAELO</name>
<dbReference type="OMA" id="VANICNM"/>
<evidence type="ECO:0000256" key="1">
    <source>
        <dbReference type="ARBA" id="ARBA00007692"/>
    </source>
</evidence>
<keyword evidence="4" id="KW-1185">Reference proteome</keyword>
<dbReference type="Pfam" id="PF02536">
    <property type="entry name" value="mTERF"/>
    <property type="match status" value="1"/>
</dbReference>
<proteinExistence type="inferred from homology"/>
<organism evidence="3 4">
    <name type="scientific">Haemaphysalis longicornis</name>
    <name type="common">Bush tick</name>
    <dbReference type="NCBI Taxonomy" id="44386"/>
    <lineage>
        <taxon>Eukaryota</taxon>
        <taxon>Metazoa</taxon>
        <taxon>Ecdysozoa</taxon>
        <taxon>Arthropoda</taxon>
        <taxon>Chelicerata</taxon>
        <taxon>Arachnida</taxon>
        <taxon>Acari</taxon>
        <taxon>Parasitiformes</taxon>
        <taxon>Ixodida</taxon>
        <taxon>Ixodoidea</taxon>
        <taxon>Ixodidae</taxon>
        <taxon>Haemaphysalinae</taxon>
        <taxon>Haemaphysalis</taxon>
    </lineage>
</organism>
<dbReference type="Gene3D" id="1.25.70.10">
    <property type="entry name" value="Transcription termination factor 3, mitochondrial"/>
    <property type="match status" value="1"/>
</dbReference>
<dbReference type="OrthoDB" id="9991972at2759"/>
<dbReference type="Proteomes" id="UP000821853">
    <property type="component" value="Chromosome 3"/>
</dbReference>
<gene>
    <name evidence="3" type="ORF">HPB48_006278</name>
</gene>
<dbReference type="AlphaFoldDB" id="A0A9J6G5I6"/>
<reference evidence="3 4" key="1">
    <citation type="journal article" date="2020" name="Cell">
        <title>Large-Scale Comparative Analyses of Tick Genomes Elucidate Their Genetic Diversity and Vector Capacities.</title>
        <authorList>
            <consortium name="Tick Genome and Microbiome Consortium (TIGMIC)"/>
            <person name="Jia N."/>
            <person name="Wang J."/>
            <person name="Shi W."/>
            <person name="Du L."/>
            <person name="Sun Y."/>
            <person name="Zhan W."/>
            <person name="Jiang J.F."/>
            <person name="Wang Q."/>
            <person name="Zhang B."/>
            <person name="Ji P."/>
            <person name="Bell-Sakyi L."/>
            <person name="Cui X.M."/>
            <person name="Yuan T.T."/>
            <person name="Jiang B.G."/>
            <person name="Yang W.F."/>
            <person name="Lam T.T."/>
            <person name="Chang Q.C."/>
            <person name="Ding S.J."/>
            <person name="Wang X.J."/>
            <person name="Zhu J.G."/>
            <person name="Ruan X.D."/>
            <person name="Zhao L."/>
            <person name="Wei J.T."/>
            <person name="Ye R.Z."/>
            <person name="Que T.C."/>
            <person name="Du C.H."/>
            <person name="Zhou Y.H."/>
            <person name="Cheng J.X."/>
            <person name="Dai P.F."/>
            <person name="Guo W.B."/>
            <person name="Han X.H."/>
            <person name="Huang E.J."/>
            <person name="Li L.F."/>
            <person name="Wei W."/>
            <person name="Gao Y.C."/>
            <person name="Liu J.Z."/>
            <person name="Shao H.Z."/>
            <person name="Wang X."/>
            <person name="Wang C.C."/>
            <person name="Yang T.C."/>
            <person name="Huo Q.B."/>
            <person name="Li W."/>
            <person name="Chen H.Y."/>
            <person name="Chen S.E."/>
            <person name="Zhou L.G."/>
            <person name="Ni X.B."/>
            <person name="Tian J.H."/>
            <person name="Sheng Y."/>
            <person name="Liu T."/>
            <person name="Pan Y.S."/>
            <person name="Xia L.Y."/>
            <person name="Li J."/>
            <person name="Zhao F."/>
            <person name="Cao W.C."/>
        </authorList>
    </citation>
    <scope>NUCLEOTIDE SEQUENCE [LARGE SCALE GENOMIC DNA]</scope>
    <source>
        <strain evidence="3">HaeL-2018</strain>
    </source>
</reference>
<evidence type="ECO:0000256" key="2">
    <source>
        <dbReference type="ARBA" id="ARBA00022946"/>
    </source>
</evidence>
<dbReference type="InterPro" id="IPR003690">
    <property type="entry name" value="MTERF"/>
</dbReference>
<dbReference type="InterPro" id="IPR038538">
    <property type="entry name" value="MTERF_sf"/>
</dbReference>
<dbReference type="VEuPathDB" id="VectorBase:HLOH_045487"/>
<evidence type="ECO:0000313" key="4">
    <source>
        <dbReference type="Proteomes" id="UP000821853"/>
    </source>
</evidence>
<comment type="caution">
    <text evidence="3">The sequence shown here is derived from an EMBL/GenBank/DDBJ whole genome shotgun (WGS) entry which is preliminary data.</text>
</comment>